<proteinExistence type="predicted"/>
<gene>
    <name evidence="1" type="ORF">Pla52o_36910</name>
</gene>
<dbReference type="PANTHER" id="PTHR12697">
    <property type="entry name" value="PBS LYASE HEAT-LIKE PROTEIN"/>
    <property type="match status" value="1"/>
</dbReference>
<protein>
    <submittedName>
        <fullName evidence="1">HEAT repeat protein</fullName>
    </submittedName>
</protein>
<dbReference type="Gene3D" id="1.25.10.10">
    <property type="entry name" value="Leucine-rich Repeat Variant"/>
    <property type="match status" value="1"/>
</dbReference>
<accession>A0A5C6CDF4</accession>
<evidence type="ECO:0000313" key="1">
    <source>
        <dbReference type="EMBL" id="TWU21504.1"/>
    </source>
</evidence>
<keyword evidence="2" id="KW-1185">Reference proteome</keyword>
<dbReference type="InterPro" id="IPR016024">
    <property type="entry name" value="ARM-type_fold"/>
</dbReference>
<comment type="caution">
    <text evidence="1">The sequence shown here is derived from an EMBL/GenBank/DDBJ whole genome shotgun (WGS) entry which is preliminary data.</text>
</comment>
<dbReference type="AlphaFoldDB" id="A0A5C6CDF4"/>
<dbReference type="InterPro" id="IPR011989">
    <property type="entry name" value="ARM-like"/>
</dbReference>
<evidence type="ECO:0000313" key="2">
    <source>
        <dbReference type="Proteomes" id="UP000316304"/>
    </source>
</evidence>
<reference evidence="1 2" key="1">
    <citation type="submission" date="2019-02" db="EMBL/GenBank/DDBJ databases">
        <title>Deep-cultivation of Planctomycetes and their phenomic and genomic characterization uncovers novel biology.</title>
        <authorList>
            <person name="Wiegand S."/>
            <person name="Jogler M."/>
            <person name="Boedeker C."/>
            <person name="Pinto D."/>
            <person name="Vollmers J."/>
            <person name="Rivas-Marin E."/>
            <person name="Kohn T."/>
            <person name="Peeters S.H."/>
            <person name="Heuer A."/>
            <person name="Rast P."/>
            <person name="Oberbeckmann S."/>
            <person name="Bunk B."/>
            <person name="Jeske O."/>
            <person name="Meyerdierks A."/>
            <person name="Storesund J.E."/>
            <person name="Kallscheuer N."/>
            <person name="Luecker S."/>
            <person name="Lage O.M."/>
            <person name="Pohl T."/>
            <person name="Merkel B.J."/>
            <person name="Hornburger P."/>
            <person name="Mueller R.-W."/>
            <person name="Bruemmer F."/>
            <person name="Labrenz M."/>
            <person name="Spormann A.M."/>
            <person name="Op Den Camp H."/>
            <person name="Overmann J."/>
            <person name="Amann R."/>
            <person name="Jetten M.S.M."/>
            <person name="Mascher T."/>
            <person name="Medema M.H."/>
            <person name="Devos D.P."/>
            <person name="Kaster A.-K."/>
            <person name="Ovreas L."/>
            <person name="Rohde M."/>
            <person name="Galperin M.Y."/>
            <person name="Jogler C."/>
        </authorList>
    </citation>
    <scope>NUCLEOTIDE SEQUENCE [LARGE SCALE GENOMIC DNA]</scope>
    <source>
        <strain evidence="1 2">Pla52o</strain>
    </source>
</reference>
<name>A0A5C6CDF4_9BACT</name>
<dbReference type="EMBL" id="SJPT01000006">
    <property type="protein sequence ID" value="TWU21504.1"/>
    <property type="molecule type" value="Genomic_DNA"/>
</dbReference>
<dbReference type="GO" id="GO:0016491">
    <property type="term" value="F:oxidoreductase activity"/>
    <property type="evidence" value="ECO:0007669"/>
    <property type="project" value="TreeGrafter"/>
</dbReference>
<dbReference type="SUPFAM" id="SSF48371">
    <property type="entry name" value="ARM repeat"/>
    <property type="match status" value="1"/>
</dbReference>
<dbReference type="SMART" id="SM00567">
    <property type="entry name" value="EZ_HEAT"/>
    <property type="match status" value="3"/>
</dbReference>
<dbReference type="Pfam" id="PF13646">
    <property type="entry name" value="HEAT_2"/>
    <property type="match status" value="1"/>
</dbReference>
<organism evidence="1 2">
    <name type="scientific">Novipirellula galeiformis</name>
    <dbReference type="NCBI Taxonomy" id="2528004"/>
    <lineage>
        <taxon>Bacteria</taxon>
        <taxon>Pseudomonadati</taxon>
        <taxon>Planctomycetota</taxon>
        <taxon>Planctomycetia</taxon>
        <taxon>Pirellulales</taxon>
        <taxon>Pirellulaceae</taxon>
        <taxon>Novipirellula</taxon>
    </lineage>
</organism>
<dbReference type="PANTHER" id="PTHR12697:SF38">
    <property type="entry name" value="PBS LYASE HEAT DOMAIN PROTEIN REPEAT-CONTAINING PROTEIN"/>
    <property type="match status" value="1"/>
</dbReference>
<dbReference type="Proteomes" id="UP000316304">
    <property type="component" value="Unassembled WGS sequence"/>
</dbReference>
<sequence length="256" mass="29107" precursor="true">MPLQFNRIRNPFAFQRLRICMTICRKRITFSLGMSFLFASLSCCLSGCQDGPLYALKTVNPWFVMKEWREDEAYGVTDHERRKQLSQLADSIEYYPADRQEYWANHLQQILENDDSAEMRRLAVLASGKIKSSRNLALIEKGLDDDSVKVRMEACRALSRIDDEQSSRMLASMVGKESNQDVRHAAIASLAKHKNAVSVNSLRLALSDRNPATRDLTMQSLRGVTGKNLGNDPEVWVAELEKNDFNDPNTTGTMLR</sequence>
<dbReference type="InterPro" id="IPR004155">
    <property type="entry name" value="PBS_lyase_HEAT"/>
</dbReference>